<gene>
    <name evidence="7" type="ORF">FKW77_009203</name>
</gene>
<proteinExistence type="inferred from homology"/>
<evidence type="ECO:0000256" key="4">
    <source>
        <dbReference type="ARBA" id="ARBA00023002"/>
    </source>
</evidence>
<name>A0A517L9W8_9PEZI</name>
<dbReference type="AlphaFoldDB" id="A0A517L9W8"/>
<dbReference type="SUPFAM" id="SSF51197">
    <property type="entry name" value="Clavaminate synthase-like"/>
    <property type="match status" value="1"/>
</dbReference>
<dbReference type="GO" id="GO:0051213">
    <property type="term" value="F:dioxygenase activity"/>
    <property type="evidence" value="ECO:0007669"/>
    <property type="project" value="UniProtKB-KW"/>
</dbReference>
<dbReference type="InterPro" id="IPR003819">
    <property type="entry name" value="TauD/TfdA-like"/>
</dbReference>
<reference evidence="7 8" key="1">
    <citation type="submission" date="2019-07" db="EMBL/GenBank/DDBJ databases">
        <title>Finished genome of Venturia effusa.</title>
        <authorList>
            <person name="Young C.A."/>
            <person name="Cox M.P."/>
            <person name="Ganley A.R.D."/>
            <person name="David W.J."/>
        </authorList>
    </citation>
    <scope>NUCLEOTIDE SEQUENCE [LARGE SCALE GENOMIC DNA]</scope>
    <source>
        <strain evidence="8">albino</strain>
    </source>
</reference>
<keyword evidence="5" id="KW-0408">Iron</keyword>
<dbReference type="GO" id="GO:0046872">
    <property type="term" value="F:metal ion binding"/>
    <property type="evidence" value="ECO:0007669"/>
    <property type="project" value="UniProtKB-KW"/>
</dbReference>
<evidence type="ECO:0000259" key="6">
    <source>
        <dbReference type="Pfam" id="PF02668"/>
    </source>
</evidence>
<accession>A0A517L9W8</accession>
<protein>
    <recommendedName>
        <fullName evidence="6">TauD/TfdA-like domain-containing protein</fullName>
    </recommendedName>
</protein>
<dbReference type="InterPro" id="IPR051178">
    <property type="entry name" value="TfdA_dioxygenase"/>
</dbReference>
<keyword evidence="2" id="KW-0479">Metal-binding</keyword>
<evidence type="ECO:0000256" key="3">
    <source>
        <dbReference type="ARBA" id="ARBA00022964"/>
    </source>
</evidence>
<dbReference type="Gene3D" id="3.60.130.10">
    <property type="entry name" value="Clavaminate synthase-like"/>
    <property type="match status" value="1"/>
</dbReference>
<evidence type="ECO:0000313" key="7">
    <source>
        <dbReference type="EMBL" id="QDS72430.1"/>
    </source>
</evidence>
<evidence type="ECO:0000313" key="8">
    <source>
        <dbReference type="Proteomes" id="UP000316270"/>
    </source>
</evidence>
<organism evidence="7 8">
    <name type="scientific">Venturia effusa</name>
    <dbReference type="NCBI Taxonomy" id="50376"/>
    <lineage>
        <taxon>Eukaryota</taxon>
        <taxon>Fungi</taxon>
        <taxon>Dikarya</taxon>
        <taxon>Ascomycota</taxon>
        <taxon>Pezizomycotina</taxon>
        <taxon>Dothideomycetes</taxon>
        <taxon>Pleosporomycetidae</taxon>
        <taxon>Venturiales</taxon>
        <taxon>Venturiaceae</taxon>
        <taxon>Venturia</taxon>
    </lineage>
</organism>
<keyword evidence="8" id="KW-1185">Reference proteome</keyword>
<dbReference type="STRING" id="50376.A0A517L9W8"/>
<evidence type="ECO:0000256" key="2">
    <source>
        <dbReference type="ARBA" id="ARBA00022723"/>
    </source>
</evidence>
<keyword evidence="3" id="KW-0223">Dioxygenase</keyword>
<feature type="domain" description="TauD/TfdA-like" evidence="6">
    <location>
        <begin position="12"/>
        <end position="310"/>
    </location>
</feature>
<keyword evidence="4" id="KW-0560">Oxidoreductase</keyword>
<dbReference type="Pfam" id="PF02668">
    <property type="entry name" value="TauD"/>
    <property type="match status" value="1"/>
</dbReference>
<evidence type="ECO:0000256" key="1">
    <source>
        <dbReference type="ARBA" id="ARBA00005896"/>
    </source>
</evidence>
<evidence type="ECO:0000256" key="5">
    <source>
        <dbReference type="ARBA" id="ARBA00023004"/>
    </source>
</evidence>
<dbReference type="Proteomes" id="UP000316270">
    <property type="component" value="Chromosome 7"/>
</dbReference>
<dbReference type="PANTHER" id="PTHR43779">
    <property type="entry name" value="DIOXYGENASE RV0097-RELATED"/>
    <property type="match status" value="1"/>
</dbReference>
<dbReference type="InterPro" id="IPR042098">
    <property type="entry name" value="TauD-like_sf"/>
</dbReference>
<comment type="similarity">
    <text evidence="1">Belongs to the TfdA dioxygenase family.</text>
</comment>
<dbReference type="PANTHER" id="PTHR43779:SF3">
    <property type="entry name" value="(3R)-3-[(CARBOXYMETHYL)AMINO]FATTY ACID OXYGENASE_DECARBOXYLASE"/>
    <property type="match status" value="1"/>
</dbReference>
<dbReference type="EMBL" id="CP042191">
    <property type="protein sequence ID" value="QDS72430.1"/>
    <property type="molecule type" value="Genomic_DNA"/>
</dbReference>
<dbReference type="OrthoDB" id="5818554at2759"/>
<sequence>MPHAEPFQRIQITELHPTFGAEVGGVDFSKPVPDEVVEELKAAVTKYGVLVFRNSRLDDDRHVAFAHQFGELDDIKPHLAAGRKNRFNTDKLFDVSNIEEDGSILQPGTPRFDTGLGNGLFHVDSSYNPRRAGLSLLRAAKLSPKGTGGSTDFADTRTAWDMLPESKKQELIEKDYIIGHSLWHSRRLGAPDSKYVHAIDPKDHFISRHKLLQVHEPSGRKNLYIAAHAMQVEDPACASPTPGPFGKLLPEDEGRKIIEELWNFCQQPELVLKVDWENDGDLIIWDNTCVMHRAGSGTYHGKYVRDMRRANVHDTSSYAWGLNEKTDRRAGLR</sequence>